<sequence length="140" mass="15803">MRNSAETTRYKAEQTILSSSRTGVGLEPSGNEIVTGLGELPIVSLGGSTKQKSLRPGAELKTFERARGREIMREEDEYQFLPMFEQRKRIGRIPKAVSKRRGPRRIAELQETAAERKELPCYYCSGEKERRVMSRISPGG</sequence>
<protein>
    <submittedName>
        <fullName evidence="1">Uncharacterized protein</fullName>
    </submittedName>
</protein>
<comment type="caution">
    <text evidence="1">The sequence shown here is derived from an EMBL/GenBank/DDBJ whole genome shotgun (WGS) entry which is preliminary data.</text>
</comment>
<keyword evidence="2" id="KW-1185">Reference proteome</keyword>
<dbReference type="AlphaFoldDB" id="A0A1J9R0K7"/>
<name>A0A1J9R0K7_9EURO</name>
<gene>
    <name evidence="1" type="ORF">ACJ73_06640</name>
</gene>
<reference evidence="1 2" key="1">
    <citation type="submission" date="2015-08" db="EMBL/GenBank/DDBJ databases">
        <title>Emmonsia species relationships and genome sequence.</title>
        <authorList>
            <person name="Cuomo C.A."/>
            <person name="Schwartz I.S."/>
            <person name="Kenyon C."/>
            <person name="De Hoog G.S."/>
            <person name="Govender N.P."/>
            <person name="Botha A."/>
            <person name="Moreno L."/>
            <person name="De Vries M."/>
            <person name="Munoz J.F."/>
            <person name="Stielow J.B."/>
        </authorList>
    </citation>
    <scope>NUCLEOTIDE SEQUENCE [LARGE SCALE GENOMIC DNA]</scope>
    <source>
        <strain evidence="1 2">EI222</strain>
    </source>
</reference>
<accession>A0A1J9R0K7</accession>
<dbReference type="VEuPathDB" id="FungiDB:ACJ73_06640"/>
<proteinExistence type="predicted"/>
<dbReference type="Proteomes" id="UP000242791">
    <property type="component" value="Unassembled WGS sequence"/>
</dbReference>
<evidence type="ECO:0000313" key="1">
    <source>
        <dbReference type="EMBL" id="OJD22015.1"/>
    </source>
</evidence>
<evidence type="ECO:0000313" key="2">
    <source>
        <dbReference type="Proteomes" id="UP000242791"/>
    </source>
</evidence>
<organism evidence="1 2">
    <name type="scientific">Blastomyces percursus</name>
    <dbReference type="NCBI Taxonomy" id="1658174"/>
    <lineage>
        <taxon>Eukaryota</taxon>
        <taxon>Fungi</taxon>
        <taxon>Dikarya</taxon>
        <taxon>Ascomycota</taxon>
        <taxon>Pezizomycotina</taxon>
        <taxon>Eurotiomycetes</taxon>
        <taxon>Eurotiomycetidae</taxon>
        <taxon>Onygenales</taxon>
        <taxon>Ajellomycetaceae</taxon>
        <taxon>Blastomyces</taxon>
    </lineage>
</organism>
<dbReference type="EMBL" id="LGTZ01001200">
    <property type="protein sequence ID" value="OJD22015.1"/>
    <property type="molecule type" value="Genomic_DNA"/>
</dbReference>